<evidence type="ECO:0000256" key="1">
    <source>
        <dbReference type="SAM" id="MobiDB-lite"/>
    </source>
</evidence>
<dbReference type="Gramene" id="rna-gnl|WGS:NBSK|LSAT_5X65020_mrna">
    <property type="protein sequence ID" value="cds-PLY74208.1"/>
    <property type="gene ID" value="gene-LSAT_5X65020"/>
</dbReference>
<evidence type="ECO:0000313" key="3">
    <source>
        <dbReference type="Proteomes" id="UP000235145"/>
    </source>
</evidence>
<proteinExistence type="predicted"/>
<protein>
    <submittedName>
        <fullName evidence="2">Uncharacterized protein</fullName>
    </submittedName>
</protein>
<organism evidence="2 3">
    <name type="scientific">Lactuca sativa</name>
    <name type="common">Garden lettuce</name>
    <dbReference type="NCBI Taxonomy" id="4236"/>
    <lineage>
        <taxon>Eukaryota</taxon>
        <taxon>Viridiplantae</taxon>
        <taxon>Streptophyta</taxon>
        <taxon>Embryophyta</taxon>
        <taxon>Tracheophyta</taxon>
        <taxon>Spermatophyta</taxon>
        <taxon>Magnoliopsida</taxon>
        <taxon>eudicotyledons</taxon>
        <taxon>Gunneridae</taxon>
        <taxon>Pentapetalae</taxon>
        <taxon>asterids</taxon>
        <taxon>campanulids</taxon>
        <taxon>Asterales</taxon>
        <taxon>Asteraceae</taxon>
        <taxon>Cichorioideae</taxon>
        <taxon>Cichorieae</taxon>
        <taxon>Lactucinae</taxon>
        <taxon>Lactuca</taxon>
    </lineage>
</organism>
<comment type="caution">
    <text evidence="2">The sequence shown here is derived from an EMBL/GenBank/DDBJ whole genome shotgun (WGS) entry which is preliminary data.</text>
</comment>
<gene>
    <name evidence="2" type="ORF">LSAT_V11C500252260</name>
</gene>
<feature type="region of interest" description="Disordered" evidence="1">
    <location>
        <begin position="1"/>
        <end position="24"/>
    </location>
</feature>
<dbReference type="Proteomes" id="UP000235145">
    <property type="component" value="Unassembled WGS sequence"/>
</dbReference>
<keyword evidence="3" id="KW-1185">Reference proteome</keyword>
<feature type="compositionally biased region" description="Basic residues" evidence="1">
    <location>
        <begin position="1"/>
        <end position="19"/>
    </location>
</feature>
<reference evidence="2 3" key="1">
    <citation type="journal article" date="2017" name="Nat. Commun.">
        <title>Genome assembly with in vitro proximity ligation data and whole-genome triplication in lettuce.</title>
        <authorList>
            <person name="Reyes-Chin-Wo S."/>
            <person name="Wang Z."/>
            <person name="Yang X."/>
            <person name="Kozik A."/>
            <person name="Arikit S."/>
            <person name="Song C."/>
            <person name="Xia L."/>
            <person name="Froenicke L."/>
            <person name="Lavelle D.O."/>
            <person name="Truco M.J."/>
            <person name="Xia R."/>
            <person name="Zhu S."/>
            <person name="Xu C."/>
            <person name="Xu H."/>
            <person name="Xu X."/>
            <person name="Cox K."/>
            <person name="Korf I."/>
            <person name="Meyers B.C."/>
            <person name="Michelmore R.W."/>
        </authorList>
    </citation>
    <scope>NUCLEOTIDE SEQUENCE [LARGE SCALE GENOMIC DNA]</scope>
    <source>
        <strain evidence="3">cv. Salinas</strain>
        <tissue evidence="2">Seedlings</tissue>
    </source>
</reference>
<dbReference type="EMBL" id="NBSK02000005">
    <property type="protein sequence ID" value="KAJ0205673.1"/>
    <property type="molecule type" value="Genomic_DNA"/>
</dbReference>
<sequence length="144" mass="16310">MNREKHHRCSIRSKKKKGGTNRGRENCSFVCRHQPHKEGGCLVVFDGNKWRGGGRGLPWPTASQGKKENSVGVWDLFFSSKQKGKVRWGSLEAGASCKDGDWRSLGSTSFLFWFDHLNSKNRGLIDGGTSASVGLFWLMFYRRR</sequence>
<dbReference type="AlphaFoldDB" id="A0A9R1VJ85"/>
<name>A0A9R1VJ85_LACSA</name>
<dbReference type="OrthoDB" id="10586056at2759"/>
<accession>A0A9R1VJ85</accession>
<evidence type="ECO:0000313" key="2">
    <source>
        <dbReference type="EMBL" id="KAJ0205673.1"/>
    </source>
</evidence>